<reference evidence="4" key="1">
    <citation type="submission" date="2010-07" db="EMBL/GenBank/DDBJ databases">
        <title>The genome sequence of Gaeumannomyces graminis var. tritici strain R3-111a-1.</title>
        <authorList>
            <consortium name="The Broad Institute Genome Sequencing Platform"/>
            <person name="Ma L.-J."/>
            <person name="Dead R."/>
            <person name="Young S."/>
            <person name="Zeng Q."/>
            <person name="Koehrsen M."/>
            <person name="Alvarado L."/>
            <person name="Berlin A."/>
            <person name="Chapman S.B."/>
            <person name="Chen Z."/>
            <person name="Freedman E."/>
            <person name="Gellesch M."/>
            <person name="Goldberg J."/>
            <person name="Griggs A."/>
            <person name="Gujja S."/>
            <person name="Heilman E.R."/>
            <person name="Heiman D."/>
            <person name="Hepburn T."/>
            <person name="Howarth C."/>
            <person name="Jen D."/>
            <person name="Larson L."/>
            <person name="Mehta T."/>
            <person name="Neiman D."/>
            <person name="Pearson M."/>
            <person name="Roberts A."/>
            <person name="Saif S."/>
            <person name="Shea T."/>
            <person name="Shenoy N."/>
            <person name="Sisk P."/>
            <person name="Stolte C."/>
            <person name="Sykes S."/>
            <person name="Walk T."/>
            <person name="White J."/>
            <person name="Yandava C."/>
            <person name="Haas B."/>
            <person name="Nusbaum C."/>
            <person name="Birren B."/>
        </authorList>
    </citation>
    <scope>NUCLEOTIDE SEQUENCE [LARGE SCALE GENOMIC DNA]</scope>
    <source>
        <strain evidence="4">R3-111a-1</strain>
    </source>
</reference>
<dbReference type="HOGENOM" id="CLU_2171228_0_0_1"/>
<organism evidence="2">
    <name type="scientific">Gaeumannomyces tritici (strain R3-111a-1)</name>
    <name type="common">Wheat and barley take-all root rot fungus</name>
    <name type="synonym">Gaeumannomyces graminis var. tritici</name>
    <dbReference type="NCBI Taxonomy" id="644352"/>
    <lineage>
        <taxon>Eukaryota</taxon>
        <taxon>Fungi</taxon>
        <taxon>Dikarya</taxon>
        <taxon>Ascomycota</taxon>
        <taxon>Pezizomycotina</taxon>
        <taxon>Sordariomycetes</taxon>
        <taxon>Sordariomycetidae</taxon>
        <taxon>Magnaporthales</taxon>
        <taxon>Magnaporthaceae</taxon>
        <taxon>Gaeumannomyces</taxon>
    </lineage>
</organism>
<sequence>MSPVQSGGRWVAPVQRWCLESGTGGGVGNPPGGRVDCAVPRTGSVTFTPLHPSGSHALRAETRRGREAQYQTTAVAKSTEAARKSGHRRAGLVPKSSSFVFTRPCCLWLV</sequence>
<reference evidence="2" key="3">
    <citation type="submission" date="2010-09" db="EMBL/GenBank/DDBJ databases">
        <title>Annotation of Gaeumannomyces graminis var. tritici R3-111a-1.</title>
        <authorList>
            <consortium name="The Broad Institute Genome Sequencing Platform"/>
            <person name="Ma L.-J."/>
            <person name="Dead R."/>
            <person name="Young S.K."/>
            <person name="Zeng Q."/>
            <person name="Gargeya S."/>
            <person name="Fitzgerald M."/>
            <person name="Haas B."/>
            <person name="Abouelleil A."/>
            <person name="Alvarado L."/>
            <person name="Arachchi H.M."/>
            <person name="Berlin A."/>
            <person name="Brown A."/>
            <person name="Chapman S.B."/>
            <person name="Chen Z."/>
            <person name="Dunbar C."/>
            <person name="Freedman E."/>
            <person name="Gearin G."/>
            <person name="Gellesch M."/>
            <person name="Goldberg J."/>
            <person name="Griggs A."/>
            <person name="Gujja S."/>
            <person name="Heiman D."/>
            <person name="Howarth C."/>
            <person name="Larson L."/>
            <person name="Lui A."/>
            <person name="MacDonald P.J.P."/>
            <person name="Mehta T."/>
            <person name="Montmayeur A."/>
            <person name="Murphy C."/>
            <person name="Neiman D."/>
            <person name="Pearson M."/>
            <person name="Priest M."/>
            <person name="Roberts A."/>
            <person name="Saif S."/>
            <person name="Shea T."/>
            <person name="Shenoy N."/>
            <person name="Sisk P."/>
            <person name="Stolte C."/>
            <person name="Sykes S."/>
            <person name="Yandava C."/>
            <person name="Wortman J."/>
            <person name="Nusbaum C."/>
            <person name="Birren B."/>
        </authorList>
    </citation>
    <scope>NUCLEOTIDE SEQUENCE</scope>
    <source>
        <strain evidence="2">R3-111a-1</strain>
    </source>
</reference>
<evidence type="ECO:0000313" key="2">
    <source>
        <dbReference type="EMBL" id="EJT80578.1"/>
    </source>
</evidence>
<reference evidence="3" key="5">
    <citation type="submission" date="2018-04" db="UniProtKB">
        <authorList>
            <consortium name="EnsemblFungi"/>
        </authorList>
    </citation>
    <scope>IDENTIFICATION</scope>
    <source>
        <strain evidence="3">R3-111a-1</strain>
    </source>
</reference>
<dbReference type="EMBL" id="GL385395">
    <property type="protein sequence ID" value="EJT80578.1"/>
    <property type="molecule type" value="Genomic_DNA"/>
</dbReference>
<dbReference type="EnsemblFungi" id="EJT80578">
    <property type="protein sequence ID" value="EJT80578"/>
    <property type="gene ID" value="GGTG_00573"/>
</dbReference>
<keyword evidence="4" id="KW-1185">Reference proteome</keyword>
<reference evidence="2" key="2">
    <citation type="submission" date="2010-07" db="EMBL/GenBank/DDBJ databases">
        <authorList>
            <consortium name="The Broad Institute Genome Sequencing Platform"/>
            <consortium name="Broad Institute Genome Sequencing Center for Infectious Disease"/>
            <person name="Ma L.-J."/>
            <person name="Dead R."/>
            <person name="Young S."/>
            <person name="Zeng Q."/>
            <person name="Koehrsen M."/>
            <person name="Alvarado L."/>
            <person name="Berlin A."/>
            <person name="Chapman S.B."/>
            <person name="Chen Z."/>
            <person name="Freedman E."/>
            <person name="Gellesch M."/>
            <person name="Goldberg J."/>
            <person name="Griggs A."/>
            <person name="Gujja S."/>
            <person name="Heilman E.R."/>
            <person name="Heiman D."/>
            <person name="Hepburn T."/>
            <person name="Howarth C."/>
            <person name="Jen D."/>
            <person name="Larson L."/>
            <person name="Mehta T."/>
            <person name="Neiman D."/>
            <person name="Pearson M."/>
            <person name="Roberts A."/>
            <person name="Saif S."/>
            <person name="Shea T."/>
            <person name="Shenoy N."/>
            <person name="Sisk P."/>
            <person name="Stolte C."/>
            <person name="Sykes S."/>
            <person name="Walk T."/>
            <person name="White J."/>
            <person name="Yandava C."/>
            <person name="Haas B."/>
            <person name="Nusbaum C."/>
            <person name="Birren B."/>
        </authorList>
    </citation>
    <scope>NUCLEOTIDE SEQUENCE</scope>
    <source>
        <strain evidence="2">R3-111a-1</strain>
    </source>
</reference>
<reference evidence="3" key="4">
    <citation type="journal article" date="2015" name="G3 (Bethesda)">
        <title>Genome sequences of three phytopathogenic species of the Magnaporthaceae family of fungi.</title>
        <authorList>
            <person name="Okagaki L.H."/>
            <person name="Nunes C.C."/>
            <person name="Sailsbery J."/>
            <person name="Clay B."/>
            <person name="Brown D."/>
            <person name="John T."/>
            <person name="Oh Y."/>
            <person name="Young N."/>
            <person name="Fitzgerald M."/>
            <person name="Haas B.J."/>
            <person name="Zeng Q."/>
            <person name="Young S."/>
            <person name="Adiconis X."/>
            <person name="Fan L."/>
            <person name="Levin J.Z."/>
            <person name="Mitchell T.K."/>
            <person name="Okubara P.A."/>
            <person name="Farman M.L."/>
            <person name="Kohn L.M."/>
            <person name="Birren B."/>
            <person name="Ma L.-J."/>
            <person name="Dean R.A."/>
        </authorList>
    </citation>
    <scope>NUCLEOTIDE SEQUENCE</scope>
    <source>
        <strain evidence="3">R3-111a-1</strain>
    </source>
</reference>
<protein>
    <submittedName>
        <fullName evidence="2 3">Uncharacterized protein</fullName>
    </submittedName>
</protein>
<dbReference type="GeneID" id="20341031"/>
<proteinExistence type="predicted"/>
<gene>
    <name evidence="3" type="primary">20341031</name>
    <name evidence="2" type="ORF">GGTG_00573</name>
</gene>
<dbReference type="Proteomes" id="UP000006039">
    <property type="component" value="Unassembled WGS sequence"/>
</dbReference>
<dbReference type="RefSeq" id="XP_009216587.1">
    <property type="nucleotide sequence ID" value="XM_009218323.1"/>
</dbReference>
<dbReference type="AlphaFoldDB" id="J3NH35"/>
<accession>J3NH35</accession>
<feature type="region of interest" description="Disordered" evidence="1">
    <location>
        <begin position="62"/>
        <end position="89"/>
    </location>
</feature>
<evidence type="ECO:0000256" key="1">
    <source>
        <dbReference type="SAM" id="MobiDB-lite"/>
    </source>
</evidence>
<name>J3NH35_GAET3</name>
<evidence type="ECO:0000313" key="4">
    <source>
        <dbReference type="Proteomes" id="UP000006039"/>
    </source>
</evidence>
<evidence type="ECO:0000313" key="3">
    <source>
        <dbReference type="EnsemblFungi" id="EJT80578"/>
    </source>
</evidence>
<dbReference type="VEuPathDB" id="FungiDB:GGTG_00573"/>